<dbReference type="Proteomes" id="UP001359559">
    <property type="component" value="Unassembled WGS sequence"/>
</dbReference>
<accession>A0AAN9K3G9</accession>
<evidence type="ECO:0000313" key="2">
    <source>
        <dbReference type="EMBL" id="KAK7310167.1"/>
    </source>
</evidence>
<keyword evidence="3" id="KW-1185">Reference proteome</keyword>
<protein>
    <submittedName>
        <fullName evidence="2">Uncharacterized protein</fullName>
    </submittedName>
</protein>
<evidence type="ECO:0000313" key="3">
    <source>
        <dbReference type="Proteomes" id="UP001359559"/>
    </source>
</evidence>
<proteinExistence type="predicted"/>
<organism evidence="2 3">
    <name type="scientific">Clitoria ternatea</name>
    <name type="common">Butterfly pea</name>
    <dbReference type="NCBI Taxonomy" id="43366"/>
    <lineage>
        <taxon>Eukaryota</taxon>
        <taxon>Viridiplantae</taxon>
        <taxon>Streptophyta</taxon>
        <taxon>Embryophyta</taxon>
        <taxon>Tracheophyta</taxon>
        <taxon>Spermatophyta</taxon>
        <taxon>Magnoliopsida</taxon>
        <taxon>eudicotyledons</taxon>
        <taxon>Gunneridae</taxon>
        <taxon>Pentapetalae</taxon>
        <taxon>rosids</taxon>
        <taxon>fabids</taxon>
        <taxon>Fabales</taxon>
        <taxon>Fabaceae</taxon>
        <taxon>Papilionoideae</taxon>
        <taxon>50 kb inversion clade</taxon>
        <taxon>NPAAA clade</taxon>
        <taxon>indigoferoid/millettioid clade</taxon>
        <taxon>Phaseoleae</taxon>
        <taxon>Clitoria</taxon>
    </lineage>
</organism>
<evidence type="ECO:0000256" key="1">
    <source>
        <dbReference type="SAM" id="Phobius"/>
    </source>
</evidence>
<feature type="transmembrane region" description="Helical" evidence="1">
    <location>
        <begin position="91"/>
        <end position="118"/>
    </location>
</feature>
<name>A0AAN9K3G9_CLITE</name>
<sequence length="127" mass="13590">MTILVGSSQTKAAKLILCASLSNNPSKVILCASVLRSSSFQTKAAKPSLSSPGPHQGHPLKAPSPWNLFALLSNLACVKVVEFVDRSMDLVFGYLTLVIIAVIAFSLLNSYLTLVIILMQCLNDEGK</sequence>
<dbReference type="EMBL" id="JAYKXN010000002">
    <property type="protein sequence ID" value="KAK7310167.1"/>
    <property type="molecule type" value="Genomic_DNA"/>
</dbReference>
<keyword evidence="1" id="KW-0472">Membrane</keyword>
<reference evidence="2 3" key="1">
    <citation type="submission" date="2024-01" db="EMBL/GenBank/DDBJ databases">
        <title>The genomes of 5 underutilized Papilionoideae crops provide insights into root nodulation and disease resistance.</title>
        <authorList>
            <person name="Yuan L."/>
        </authorList>
    </citation>
    <scope>NUCLEOTIDE SEQUENCE [LARGE SCALE GENOMIC DNA]</scope>
    <source>
        <strain evidence="2">LY-2023</strain>
        <tissue evidence="2">Leaf</tissue>
    </source>
</reference>
<comment type="caution">
    <text evidence="2">The sequence shown here is derived from an EMBL/GenBank/DDBJ whole genome shotgun (WGS) entry which is preliminary data.</text>
</comment>
<keyword evidence="1" id="KW-0812">Transmembrane</keyword>
<gene>
    <name evidence="2" type="ORF">RJT34_07496</name>
</gene>
<dbReference type="AlphaFoldDB" id="A0AAN9K3G9"/>
<keyword evidence="1" id="KW-1133">Transmembrane helix</keyword>